<dbReference type="InterPro" id="IPR050194">
    <property type="entry name" value="Glycosyltransferase_grp1"/>
</dbReference>
<dbReference type="Proteomes" id="UP000319209">
    <property type="component" value="Chromosome"/>
</dbReference>
<organism evidence="2 3">
    <name type="scientific">Formosa sediminum</name>
    <dbReference type="NCBI Taxonomy" id="2594004"/>
    <lineage>
        <taxon>Bacteria</taxon>
        <taxon>Pseudomonadati</taxon>
        <taxon>Bacteroidota</taxon>
        <taxon>Flavobacteriia</taxon>
        <taxon>Flavobacteriales</taxon>
        <taxon>Flavobacteriaceae</taxon>
        <taxon>Formosa</taxon>
    </lineage>
</organism>
<keyword evidence="2" id="KW-0808">Transferase</keyword>
<evidence type="ECO:0000259" key="1">
    <source>
        <dbReference type="Pfam" id="PF00534"/>
    </source>
</evidence>
<dbReference type="KEGG" id="fop:FNB79_06800"/>
<dbReference type="InterPro" id="IPR001296">
    <property type="entry name" value="Glyco_trans_1"/>
</dbReference>
<evidence type="ECO:0000313" key="2">
    <source>
        <dbReference type="EMBL" id="QDO93696.1"/>
    </source>
</evidence>
<sequence length="386" mass="44071">MKKLAIVTTHPIQYYAPWFKLMAERQNVQVKVFYTWSQAAKEVKDKTFGKTIKWDIPLLEGYTYEFIENISADPGTHHTNGIDCPSLNAKINDWKPDAVLIFGWYLKSHLKAMKFFKGKIPVWFRGDSTLLDDRPGIIQILRKYYLTYIYRFIDKAFYVGTQNKAYFKSVGLKDHQLILAPHAIDNARFNDSETKNYESEALIWRNELGYTPDDLVILFAGKFESKKQPDFLLKAVQKVNKTLEQPLKLLMVGHGPLEDDLKILSKNDSNIKFIPFQNQSKMPILYRLGNVFCLPSKGPGETWGLAVNEAMASSRPVIVSTKVGCASDVVKVGVNGYVFDYNDESALLNIFNTMSIETLNAMGYSASKDIEKWNFLNIVEALEKSI</sequence>
<dbReference type="GO" id="GO:0016757">
    <property type="term" value="F:glycosyltransferase activity"/>
    <property type="evidence" value="ECO:0007669"/>
    <property type="project" value="InterPro"/>
</dbReference>
<gene>
    <name evidence="2" type="ORF">FNB79_06800</name>
</gene>
<dbReference type="OrthoDB" id="9790710at2"/>
<accession>A0A516GQA9</accession>
<dbReference type="PANTHER" id="PTHR45947">
    <property type="entry name" value="SULFOQUINOVOSYL TRANSFERASE SQD2"/>
    <property type="match status" value="1"/>
</dbReference>
<proteinExistence type="predicted"/>
<dbReference type="CDD" id="cd03801">
    <property type="entry name" value="GT4_PimA-like"/>
    <property type="match status" value="1"/>
</dbReference>
<dbReference type="EMBL" id="CP041637">
    <property type="protein sequence ID" value="QDO93696.1"/>
    <property type="molecule type" value="Genomic_DNA"/>
</dbReference>
<keyword evidence="3" id="KW-1185">Reference proteome</keyword>
<protein>
    <submittedName>
        <fullName evidence="2">Glycosyltransferase family 4 protein</fullName>
    </submittedName>
</protein>
<feature type="domain" description="Glycosyl transferase family 1" evidence="1">
    <location>
        <begin position="204"/>
        <end position="349"/>
    </location>
</feature>
<evidence type="ECO:0000313" key="3">
    <source>
        <dbReference type="Proteomes" id="UP000319209"/>
    </source>
</evidence>
<dbReference type="Gene3D" id="3.40.50.2000">
    <property type="entry name" value="Glycogen Phosphorylase B"/>
    <property type="match status" value="2"/>
</dbReference>
<dbReference type="Pfam" id="PF00534">
    <property type="entry name" value="Glycos_transf_1"/>
    <property type="match status" value="1"/>
</dbReference>
<dbReference type="RefSeq" id="WP_143380598.1">
    <property type="nucleotide sequence ID" value="NZ_CP041637.1"/>
</dbReference>
<dbReference type="SUPFAM" id="SSF53756">
    <property type="entry name" value="UDP-Glycosyltransferase/glycogen phosphorylase"/>
    <property type="match status" value="1"/>
</dbReference>
<dbReference type="PANTHER" id="PTHR45947:SF3">
    <property type="entry name" value="SULFOQUINOVOSYL TRANSFERASE SQD2"/>
    <property type="match status" value="1"/>
</dbReference>
<dbReference type="AlphaFoldDB" id="A0A516GQA9"/>
<name>A0A516GQA9_9FLAO</name>
<reference evidence="2 3" key="1">
    <citation type="submission" date="2019-07" db="EMBL/GenBank/DDBJ databases">
        <title>Genome sequencing for Formosa sp. PS13.</title>
        <authorList>
            <person name="Park S.-J."/>
        </authorList>
    </citation>
    <scope>NUCLEOTIDE SEQUENCE [LARGE SCALE GENOMIC DNA]</scope>
    <source>
        <strain evidence="2 3">PS13</strain>
    </source>
</reference>